<accession>A0ABQ3BBT7</accession>
<gene>
    <name evidence="3" type="ORF">GCM10011613_32570</name>
</gene>
<dbReference type="PANTHER" id="PTHR36307:SF1">
    <property type="entry name" value="FLAGELLA BASAL BODY P-RING FORMATION PROTEIN FLGA"/>
    <property type="match status" value="1"/>
</dbReference>
<keyword evidence="1" id="KW-0574">Periplasm</keyword>
<comment type="similarity">
    <text evidence="1">Belongs to the FlgA family.</text>
</comment>
<protein>
    <recommendedName>
        <fullName evidence="1">Flagella basal body P-ring formation protein FlgA</fullName>
    </recommendedName>
</protein>
<comment type="subcellular location">
    <subcellularLocation>
        <location evidence="1">Periplasm</location>
    </subcellularLocation>
</comment>
<keyword evidence="4" id="KW-1185">Reference proteome</keyword>
<dbReference type="InterPro" id="IPR039246">
    <property type="entry name" value="Flagellar_FlgA"/>
</dbReference>
<comment type="caution">
    <text evidence="3">The sequence shown here is derived from an EMBL/GenBank/DDBJ whole genome shotgun (WGS) entry which is preliminary data.</text>
</comment>
<dbReference type="Gene3D" id="3.90.1210.10">
    <property type="entry name" value="Antifreeze-like/N-acetylneuraminic acid synthase C-terminal domain"/>
    <property type="match status" value="1"/>
</dbReference>
<reference evidence="4" key="1">
    <citation type="journal article" date="2019" name="Int. J. Syst. Evol. Microbiol.">
        <title>The Global Catalogue of Microorganisms (GCM) 10K type strain sequencing project: providing services to taxonomists for standard genome sequencing and annotation.</title>
        <authorList>
            <consortium name="The Broad Institute Genomics Platform"/>
            <consortium name="The Broad Institute Genome Sequencing Center for Infectious Disease"/>
            <person name="Wu L."/>
            <person name="Ma J."/>
        </authorList>
    </citation>
    <scope>NUCLEOTIDE SEQUENCE [LARGE SCALE GENOMIC DNA]</scope>
    <source>
        <strain evidence="4">KCTC 32239</strain>
    </source>
</reference>
<dbReference type="EMBL" id="BMYZ01000003">
    <property type="protein sequence ID" value="GGY84970.1"/>
    <property type="molecule type" value="Genomic_DNA"/>
</dbReference>
<dbReference type="RefSeq" id="WP_189420505.1">
    <property type="nucleotide sequence ID" value="NZ_BMYZ01000003.1"/>
</dbReference>
<evidence type="ECO:0000313" key="3">
    <source>
        <dbReference type="EMBL" id="GGY84970.1"/>
    </source>
</evidence>
<comment type="function">
    <text evidence="1">Involved in the assembly process of the P-ring formation. It may associate with FlgF on the rod constituting a structure essential for the P-ring assembly or may act as a modulator protein for the P-ring assembly.</text>
</comment>
<dbReference type="NCBIfam" id="TIGR03170">
    <property type="entry name" value="flgA_cterm"/>
    <property type="match status" value="1"/>
</dbReference>
<dbReference type="InterPro" id="IPR017585">
    <property type="entry name" value="SAF_FlgA"/>
</dbReference>
<evidence type="ECO:0000256" key="1">
    <source>
        <dbReference type="RuleBase" id="RU362063"/>
    </source>
</evidence>
<keyword evidence="1" id="KW-1005">Bacterial flagellum biogenesis</keyword>
<name>A0ABQ3BBT7_9GAMM</name>
<dbReference type="Gene3D" id="2.30.30.760">
    <property type="match status" value="1"/>
</dbReference>
<sequence length="230" mass="25305">MLRTLGAVIIGGIIDCSGVISHMNSSNRVQTWEVAACKNLPRDYKKASISPLKLTETDAPDSSDVTQIIVSSPLQGRFKVVWVEARENKQKVKSTVNVAFELYKDVWTFAKDQNAGAIITSDAVILKTVNVAPFFGVRNFSESNIVGKRLTKRSSKGQIIFSEHLSSPLLLERNTNVKAVLIDSGLKIEMDAISLEDVSAPDQKIKIRILTSGVILTGTLREKDTIYVEN</sequence>
<organism evidence="3 4">
    <name type="scientific">Cellvibrio zantedeschiae</name>
    <dbReference type="NCBI Taxonomy" id="1237077"/>
    <lineage>
        <taxon>Bacteria</taxon>
        <taxon>Pseudomonadati</taxon>
        <taxon>Pseudomonadota</taxon>
        <taxon>Gammaproteobacteria</taxon>
        <taxon>Cellvibrionales</taxon>
        <taxon>Cellvibrionaceae</taxon>
        <taxon>Cellvibrio</taxon>
    </lineage>
</organism>
<feature type="domain" description="Flagella basal body P-ring formation protein FlgA SAF" evidence="2">
    <location>
        <begin position="106"/>
        <end position="228"/>
    </location>
</feature>
<evidence type="ECO:0000313" key="4">
    <source>
        <dbReference type="Proteomes" id="UP000619761"/>
    </source>
</evidence>
<dbReference type="Pfam" id="PF13144">
    <property type="entry name" value="ChapFlgA"/>
    <property type="match status" value="1"/>
</dbReference>
<evidence type="ECO:0000259" key="2">
    <source>
        <dbReference type="Pfam" id="PF13144"/>
    </source>
</evidence>
<dbReference type="PANTHER" id="PTHR36307">
    <property type="entry name" value="FLAGELLA BASAL BODY P-RING FORMATION PROTEIN FLGA"/>
    <property type="match status" value="1"/>
</dbReference>
<proteinExistence type="inferred from homology"/>
<dbReference type="Proteomes" id="UP000619761">
    <property type="component" value="Unassembled WGS sequence"/>
</dbReference>